<dbReference type="AlphaFoldDB" id="A0AAV3ZYG5"/>
<evidence type="ECO:0000313" key="2">
    <source>
        <dbReference type="Proteomes" id="UP000735302"/>
    </source>
</evidence>
<organism evidence="1 2">
    <name type="scientific">Plakobranchus ocellatus</name>
    <dbReference type="NCBI Taxonomy" id="259542"/>
    <lineage>
        <taxon>Eukaryota</taxon>
        <taxon>Metazoa</taxon>
        <taxon>Spiralia</taxon>
        <taxon>Lophotrochozoa</taxon>
        <taxon>Mollusca</taxon>
        <taxon>Gastropoda</taxon>
        <taxon>Heterobranchia</taxon>
        <taxon>Euthyneura</taxon>
        <taxon>Panpulmonata</taxon>
        <taxon>Sacoglossa</taxon>
        <taxon>Placobranchoidea</taxon>
        <taxon>Plakobranchidae</taxon>
        <taxon>Plakobranchus</taxon>
    </lineage>
</organism>
<reference evidence="1 2" key="1">
    <citation type="journal article" date="2021" name="Elife">
        <title>Chloroplast acquisition without the gene transfer in kleptoplastic sea slugs, Plakobranchus ocellatus.</title>
        <authorList>
            <person name="Maeda T."/>
            <person name="Takahashi S."/>
            <person name="Yoshida T."/>
            <person name="Shimamura S."/>
            <person name="Takaki Y."/>
            <person name="Nagai Y."/>
            <person name="Toyoda A."/>
            <person name="Suzuki Y."/>
            <person name="Arimoto A."/>
            <person name="Ishii H."/>
            <person name="Satoh N."/>
            <person name="Nishiyama T."/>
            <person name="Hasebe M."/>
            <person name="Maruyama T."/>
            <person name="Minagawa J."/>
            <person name="Obokata J."/>
            <person name="Shigenobu S."/>
        </authorList>
    </citation>
    <scope>NUCLEOTIDE SEQUENCE [LARGE SCALE GENOMIC DNA]</scope>
</reference>
<keyword evidence="2" id="KW-1185">Reference proteome</keyword>
<dbReference type="Proteomes" id="UP000735302">
    <property type="component" value="Unassembled WGS sequence"/>
</dbReference>
<name>A0AAV3ZYG5_9GAST</name>
<protein>
    <submittedName>
        <fullName evidence="1">Uncharacterized protein</fullName>
    </submittedName>
</protein>
<comment type="caution">
    <text evidence="1">The sequence shown here is derived from an EMBL/GenBank/DDBJ whole genome shotgun (WGS) entry which is preliminary data.</text>
</comment>
<dbReference type="EMBL" id="BLXT01003003">
    <property type="protein sequence ID" value="GFN99442.1"/>
    <property type="molecule type" value="Genomic_DNA"/>
</dbReference>
<accession>A0AAV3ZYG5</accession>
<gene>
    <name evidence="1" type="ORF">PoB_002594800</name>
</gene>
<evidence type="ECO:0000313" key="1">
    <source>
        <dbReference type="EMBL" id="GFN99442.1"/>
    </source>
</evidence>
<sequence length="100" mass="11438">MLSYLPAFSTDCSRRSRWRKSQEYKWQFFFFPDSFEDANSGASGFVGERGTTYLPSMPEETHPFPGKLRLVISKKLGKDSETMAFTRGNNTTYGLMATQD</sequence>
<proteinExistence type="predicted"/>